<evidence type="ECO:0000256" key="10">
    <source>
        <dbReference type="SAM" id="SignalP"/>
    </source>
</evidence>
<dbReference type="Gene3D" id="3.40.50.1820">
    <property type="entry name" value="alpha/beta hydrolase"/>
    <property type="match status" value="1"/>
</dbReference>
<reference evidence="11 12" key="1">
    <citation type="journal article" date="2023" name="IMA Fungus">
        <title>Comparative genomic study of the Penicillium genus elucidates a diverse pangenome and 15 lateral gene transfer events.</title>
        <authorList>
            <person name="Petersen C."/>
            <person name="Sorensen T."/>
            <person name="Nielsen M.R."/>
            <person name="Sondergaard T.E."/>
            <person name="Sorensen J.L."/>
            <person name="Fitzpatrick D.A."/>
            <person name="Frisvad J.C."/>
            <person name="Nielsen K.L."/>
        </authorList>
    </citation>
    <scope>NUCLEOTIDE SEQUENCE [LARGE SCALE GENOMIC DNA]</scope>
    <source>
        <strain evidence="11 12">IBT 35679</strain>
    </source>
</reference>
<dbReference type="AlphaFoldDB" id="A0AAD6GEK3"/>
<feature type="chain" id="PRO_5042209588" description="cutinase" evidence="10">
    <location>
        <begin position="16"/>
        <end position="321"/>
    </location>
</feature>
<dbReference type="InterPro" id="IPR029058">
    <property type="entry name" value="AB_hydrolase_fold"/>
</dbReference>
<evidence type="ECO:0000256" key="2">
    <source>
        <dbReference type="ARBA" id="ARBA00013095"/>
    </source>
</evidence>
<evidence type="ECO:0000256" key="8">
    <source>
        <dbReference type="PIRSR" id="PIRSR611150-1"/>
    </source>
</evidence>
<evidence type="ECO:0000256" key="7">
    <source>
        <dbReference type="ARBA" id="ARBA00034045"/>
    </source>
</evidence>
<keyword evidence="3" id="KW-0719">Serine esterase</keyword>
<dbReference type="GO" id="GO:0072330">
    <property type="term" value="P:monocarboxylic acid biosynthetic process"/>
    <property type="evidence" value="ECO:0007669"/>
    <property type="project" value="UniProtKB-ARBA"/>
</dbReference>
<dbReference type="EMBL" id="JAQIZZ010000006">
    <property type="protein sequence ID" value="KAJ5537776.1"/>
    <property type="molecule type" value="Genomic_DNA"/>
</dbReference>
<evidence type="ECO:0000256" key="4">
    <source>
        <dbReference type="ARBA" id="ARBA00022729"/>
    </source>
</evidence>
<dbReference type="GO" id="GO:0050525">
    <property type="term" value="F:cutinase activity"/>
    <property type="evidence" value="ECO:0007669"/>
    <property type="project" value="UniProtKB-EC"/>
</dbReference>
<dbReference type="SUPFAM" id="SSF53474">
    <property type="entry name" value="alpha/beta-Hydrolases"/>
    <property type="match status" value="1"/>
</dbReference>
<keyword evidence="5" id="KW-0378">Hydrolase</keyword>
<evidence type="ECO:0000256" key="9">
    <source>
        <dbReference type="PIRSR" id="PIRSR611150-2"/>
    </source>
</evidence>
<keyword evidence="4 10" id="KW-0732">Signal</keyword>
<dbReference type="GO" id="GO:0016052">
    <property type="term" value="P:carbohydrate catabolic process"/>
    <property type="evidence" value="ECO:0007669"/>
    <property type="project" value="TreeGrafter"/>
</dbReference>
<feature type="disulfide bond" evidence="9">
    <location>
        <begin position="281"/>
        <end position="288"/>
    </location>
</feature>
<sequence length="321" mass="31433">MKTAVVLALVGSSLAAPTSTIKERQFGTSSGFGSLTSLLADSGSSSSLGSSLSGTGTTSGLGSLSSLLADSGLGSSSGTETTSGLGSLSSLLASSGLSSSTGTGTTSGLGSLSSLLADSGSSSSFSGLSGLRKFKRATVSSTMNGVTENTSCEPLTLIFARGTDETGNMGTIAGPPLATKLQSLTDSKVTIQGVNYDASVAGDATMGEDGGSDMATLVKTALSNCPNTKVVLGGYSEGAMVVHNAASSLTADQVAAAVLFGDPLKAESVGKLSTSDVKEFCATGDPVCENGENVMAHLSYGSDATEAAEFLIKAAGISTSS</sequence>
<evidence type="ECO:0000256" key="3">
    <source>
        <dbReference type="ARBA" id="ARBA00022487"/>
    </source>
</evidence>
<evidence type="ECO:0000313" key="12">
    <source>
        <dbReference type="Proteomes" id="UP001220324"/>
    </source>
</evidence>
<dbReference type="Pfam" id="PF01083">
    <property type="entry name" value="Cutinase"/>
    <property type="match status" value="1"/>
</dbReference>
<feature type="active site" description="Nucleophile" evidence="8">
    <location>
        <position position="236"/>
    </location>
</feature>
<feature type="disulfide bond" evidence="9">
    <location>
        <begin position="152"/>
        <end position="225"/>
    </location>
</feature>
<dbReference type="GO" id="GO:0017000">
    <property type="term" value="P:antibiotic biosynthetic process"/>
    <property type="evidence" value="ECO:0007669"/>
    <property type="project" value="UniProtKB-ARBA"/>
</dbReference>
<dbReference type="EC" id="3.1.1.74" evidence="2"/>
<dbReference type="SMART" id="SM01110">
    <property type="entry name" value="Cutinase"/>
    <property type="match status" value="1"/>
</dbReference>
<dbReference type="PANTHER" id="PTHR48250:SF2">
    <property type="entry name" value="CUTINASE"/>
    <property type="match status" value="1"/>
</dbReference>
<keyword evidence="6 9" id="KW-1015">Disulfide bond</keyword>
<evidence type="ECO:0000256" key="6">
    <source>
        <dbReference type="ARBA" id="ARBA00023157"/>
    </source>
</evidence>
<accession>A0AAD6GEK3</accession>
<keyword evidence="12" id="KW-1185">Reference proteome</keyword>
<protein>
    <recommendedName>
        <fullName evidence="2">cutinase</fullName>
        <ecNumber evidence="2">3.1.1.74</ecNumber>
    </recommendedName>
</protein>
<dbReference type="Proteomes" id="UP001220324">
    <property type="component" value="Unassembled WGS sequence"/>
</dbReference>
<dbReference type="PANTHER" id="PTHR48250">
    <property type="entry name" value="CUTINASE 2-RELATED"/>
    <property type="match status" value="1"/>
</dbReference>
<dbReference type="InterPro" id="IPR011150">
    <property type="entry name" value="Cutinase_monf"/>
</dbReference>
<comment type="similarity">
    <text evidence="1">Belongs to the cutinase family.</text>
</comment>
<dbReference type="InterPro" id="IPR000675">
    <property type="entry name" value="Cutinase/axe"/>
</dbReference>
<feature type="signal peptide" evidence="10">
    <location>
        <begin position="1"/>
        <end position="15"/>
    </location>
</feature>
<gene>
    <name evidence="11" type="ORF">N7494_007255</name>
</gene>
<organism evidence="11 12">
    <name type="scientific">Penicillium frequentans</name>
    <dbReference type="NCBI Taxonomy" id="3151616"/>
    <lineage>
        <taxon>Eukaryota</taxon>
        <taxon>Fungi</taxon>
        <taxon>Dikarya</taxon>
        <taxon>Ascomycota</taxon>
        <taxon>Pezizomycotina</taxon>
        <taxon>Eurotiomycetes</taxon>
        <taxon>Eurotiomycetidae</taxon>
        <taxon>Eurotiales</taxon>
        <taxon>Aspergillaceae</taxon>
        <taxon>Penicillium</taxon>
    </lineage>
</organism>
<comment type="caution">
    <text evidence="11">The sequence shown here is derived from an EMBL/GenBank/DDBJ whole genome shotgun (WGS) entry which is preliminary data.</text>
</comment>
<feature type="active site" description="Proton donor/acceptor" evidence="8">
    <location>
        <position position="297"/>
    </location>
</feature>
<evidence type="ECO:0000256" key="5">
    <source>
        <dbReference type="ARBA" id="ARBA00022801"/>
    </source>
</evidence>
<proteinExistence type="inferred from homology"/>
<comment type="catalytic activity">
    <reaction evidence="7">
        <text>cutin + H2O = cutin monomers.</text>
        <dbReference type="EC" id="3.1.1.74"/>
    </reaction>
</comment>
<dbReference type="GO" id="GO:0005576">
    <property type="term" value="C:extracellular region"/>
    <property type="evidence" value="ECO:0007669"/>
    <property type="project" value="InterPro"/>
</dbReference>
<evidence type="ECO:0000256" key="1">
    <source>
        <dbReference type="ARBA" id="ARBA00007534"/>
    </source>
</evidence>
<evidence type="ECO:0000313" key="11">
    <source>
        <dbReference type="EMBL" id="KAJ5537776.1"/>
    </source>
</evidence>
<feature type="active site" evidence="8">
    <location>
        <position position="285"/>
    </location>
</feature>
<name>A0AAD6GEK3_9EURO</name>